<evidence type="ECO:0000313" key="4">
    <source>
        <dbReference type="Proteomes" id="UP000315983"/>
    </source>
</evidence>
<evidence type="ECO:0000313" key="5">
    <source>
        <dbReference type="Proteomes" id="UP000677457"/>
    </source>
</evidence>
<comment type="caution">
    <text evidence="3">The sequence shown here is derived from an EMBL/GenBank/DDBJ whole genome shotgun (WGS) entry which is preliminary data.</text>
</comment>
<dbReference type="AlphaFoldDB" id="A0A542XU07"/>
<feature type="transmembrane region" description="Helical" evidence="1">
    <location>
        <begin position="20"/>
        <end position="42"/>
    </location>
</feature>
<dbReference type="RefSeq" id="WP_016815793.1">
    <property type="nucleotide sequence ID" value="NZ_BOQM01000045.1"/>
</dbReference>
<dbReference type="EMBL" id="BOQM01000045">
    <property type="protein sequence ID" value="GIM87757.1"/>
    <property type="molecule type" value="Genomic_DNA"/>
</dbReference>
<proteinExistence type="predicted"/>
<dbReference type="Proteomes" id="UP000315983">
    <property type="component" value="Unassembled WGS sequence"/>
</dbReference>
<dbReference type="EMBL" id="VFOL01000001">
    <property type="protein sequence ID" value="TQL39326.1"/>
    <property type="molecule type" value="Genomic_DNA"/>
</dbReference>
<keyword evidence="5" id="KW-1185">Reference proteome</keyword>
<accession>A0A542XU07</accession>
<protein>
    <recommendedName>
        <fullName evidence="6">Integral membrane protein</fullName>
    </recommendedName>
</protein>
<evidence type="ECO:0000313" key="2">
    <source>
        <dbReference type="EMBL" id="GIM87757.1"/>
    </source>
</evidence>
<evidence type="ECO:0008006" key="6">
    <source>
        <dbReference type="Google" id="ProtNLM"/>
    </source>
</evidence>
<keyword evidence="1" id="KW-1133">Transmembrane helix</keyword>
<keyword evidence="1" id="KW-0812">Transmembrane</keyword>
<feature type="transmembrane region" description="Helical" evidence="1">
    <location>
        <begin position="54"/>
        <end position="74"/>
    </location>
</feature>
<name>A0A542XU07_SALAC</name>
<dbReference type="GeneID" id="93773714"/>
<dbReference type="Proteomes" id="UP000677457">
    <property type="component" value="Unassembled WGS sequence"/>
</dbReference>
<evidence type="ECO:0000313" key="3">
    <source>
        <dbReference type="EMBL" id="TQL39326.1"/>
    </source>
</evidence>
<reference evidence="2 5" key="2">
    <citation type="submission" date="2021-03" db="EMBL/GenBank/DDBJ databases">
        <title>Whole genome shotgun sequence of Salinispora arenicola NBRC 105043.</title>
        <authorList>
            <person name="Komaki H."/>
            <person name="Tamura T."/>
        </authorList>
    </citation>
    <scope>NUCLEOTIDE SEQUENCE [LARGE SCALE GENOMIC DNA]</scope>
    <source>
        <strain evidence="2 5">NBRC 105043</strain>
    </source>
</reference>
<reference evidence="3 4" key="1">
    <citation type="submission" date="2019-06" db="EMBL/GenBank/DDBJ databases">
        <title>Sequencing the genomes of 1000 actinobacteria strains.</title>
        <authorList>
            <person name="Klenk H.-P."/>
        </authorList>
    </citation>
    <scope>NUCLEOTIDE SEQUENCE [LARGE SCALE GENOMIC DNA]</scope>
    <source>
        <strain evidence="3 4">DSM 44819</strain>
    </source>
</reference>
<evidence type="ECO:0000256" key="1">
    <source>
        <dbReference type="SAM" id="Phobius"/>
    </source>
</evidence>
<sequence>MVNGTSAPRGQEREFALRGWLALALGLLAVVLGALWTVQGLGYIEGSVMTDVRLWAVAGPALALVGLVALWLGLRGRRR</sequence>
<organism evidence="3 4">
    <name type="scientific">Salinispora arenicola</name>
    <dbReference type="NCBI Taxonomy" id="168697"/>
    <lineage>
        <taxon>Bacteria</taxon>
        <taxon>Bacillati</taxon>
        <taxon>Actinomycetota</taxon>
        <taxon>Actinomycetes</taxon>
        <taxon>Micromonosporales</taxon>
        <taxon>Micromonosporaceae</taxon>
        <taxon>Salinispora</taxon>
    </lineage>
</organism>
<keyword evidence="1" id="KW-0472">Membrane</keyword>
<gene>
    <name evidence="3" type="ORF">FB564_4579</name>
    <name evidence="2" type="ORF">Sar04_44930</name>
</gene>